<dbReference type="AlphaFoldDB" id="G7YC42"/>
<organism evidence="3 4">
    <name type="scientific">Clonorchis sinensis</name>
    <name type="common">Chinese liver fluke</name>
    <dbReference type="NCBI Taxonomy" id="79923"/>
    <lineage>
        <taxon>Eukaryota</taxon>
        <taxon>Metazoa</taxon>
        <taxon>Spiralia</taxon>
        <taxon>Lophotrochozoa</taxon>
        <taxon>Platyhelminthes</taxon>
        <taxon>Trematoda</taxon>
        <taxon>Digenea</taxon>
        <taxon>Opisthorchiida</taxon>
        <taxon>Opisthorchiata</taxon>
        <taxon>Opisthorchiidae</taxon>
        <taxon>Clonorchis</taxon>
    </lineage>
</organism>
<protein>
    <submittedName>
        <fullName evidence="3">E1b-55kD-associated protein</fullName>
    </submittedName>
</protein>
<proteinExistence type="predicted"/>
<accession>G7YC42</accession>
<feature type="compositionally biased region" description="Low complexity" evidence="1">
    <location>
        <begin position="72"/>
        <end position="84"/>
    </location>
</feature>
<dbReference type="EMBL" id="DF143054">
    <property type="protein sequence ID" value="GAA50526.1"/>
    <property type="molecule type" value="Genomic_DNA"/>
</dbReference>
<reference evidence="3" key="1">
    <citation type="journal article" date="2011" name="Genome Biol.">
        <title>The draft genome of the carcinogenic human liver fluke Clonorchis sinensis.</title>
        <authorList>
            <person name="Wang X."/>
            <person name="Chen W."/>
            <person name="Huang Y."/>
            <person name="Sun J."/>
            <person name="Men J."/>
            <person name="Liu H."/>
            <person name="Luo F."/>
            <person name="Guo L."/>
            <person name="Lv X."/>
            <person name="Deng C."/>
            <person name="Zhou C."/>
            <person name="Fan Y."/>
            <person name="Li X."/>
            <person name="Huang L."/>
            <person name="Hu Y."/>
            <person name="Liang C."/>
            <person name="Hu X."/>
            <person name="Xu J."/>
            <person name="Yu X."/>
        </authorList>
    </citation>
    <scope>NUCLEOTIDE SEQUENCE [LARGE SCALE GENOMIC DNA]</scope>
    <source>
        <strain evidence="3">Henan</strain>
    </source>
</reference>
<reference key="2">
    <citation type="submission" date="2011-10" db="EMBL/GenBank/DDBJ databases">
        <title>The genome and transcriptome sequence of Clonorchis sinensis provide insights into the carcinogenic liver fluke.</title>
        <authorList>
            <person name="Wang X."/>
            <person name="Huang Y."/>
            <person name="Chen W."/>
            <person name="Liu H."/>
            <person name="Guo L."/>
            <person name="Chen Y."/>
            <person name="Luo F."/>
            <person name="Zhou W."/>
            <person name="Sun J."/>
            <person name="Mao Q."/>
            <person name="Liang P."/>
            <person name="Zhou C."/>
            <person name="Tian Y."/>
            <person name="Men J."/>
            <person name="Lv X."/>
            <person name="Huang L."/>
            <person name="Zhou J."/>
            <person name="Hu Y."/>
            <person name="Li R."/>
            <person name="Zhang F."/>
            <person name="Lei H."/>
            <person name="Li X."/>
            <person name="Hu X."/>
            <person name="Liang C."/>
            <person name="Xu J."/>
            <person name="Wu Z."/>
            <person name="Yu X."/>
        </authorList>
    </citation>
    <scope>NUCLEOTIDE SEQUENCE</scope>
    <source>
        <strain>Henan</strain>
    </source>
</reference>
<evidence type="ECO:0000313" key="3">
    <source>
        <dbReference type="EMBL" id="GAA50526.1"/>
    </source>
</evidence>
<name>G7YC42_CLOSI</name>
<keyword evidence="2" id="KW-0472">Membrane</keyword>
<keyword evidence="4" id="KW-1185">Reference proteome</keyword>
<evidence type="ECO:0000313" key="4">
    <source>
        <dbReference type="Proteomes" id="UP000008909"/>
    </source>
</evidence>
<feature type="compositionally biased region" description="Polar residues" evidence="1">
    <location>
        <begin position="99"/>
        <end position="108"/>
    </location>
</feature>
<keyword evidence="2" id="KW-0812">Transmembrane</keyword>
<feature type="transmembrane region" description="Helical" evidence="2">
    <location>
        <begin position="187"/>
        <end position="206"/>
    </location>
</feature>
<evidence type="ECO:0000256" key="2">
    <source>
        <dbReference type="SAM" id="Phobius"/>
    </source>
</evidence>
<sequence>MMGGPQAGLSSYGSSDPAKSVQGAQPPEQQPDGSSLYASGAARYGESRPGQSVQPTPPEQSRFDSKPPTQQPYSGYPPGSYPGSYGSGYGTGPSSGSSAAPQSTTQPSGLGGARPGRSRFDLGPGVGSQRLLRYLAEQQQFNLSSLANNNRHNNLPKVRNLMAMLTRLLDRNLTRVLVNNLLPVNSMPLIVMVMVAMGLILKLLSLKRAKTVKLPRHHPLHLYMHRLSRINLKLRPNHLPLNQQLIQQQQLLQPLMLRTMVIVVPHLERLRQH</sequence>
<gene>
    <name evidence="3" type="ORF">CLF_104684</name>
</gene>
<feature type="region of interest" description="Disordered" evidence="1">
    <location>
        <begin position="1"/>
        <end position="123"/>
    </location>
</feature>
<keyword evidence="2" id="KW-1133">Transmembrane helix</keyword>
<dbReference type="Proteomes" id="UP000008909">
    <property type="component" value="Unassembled WGS sequence"/>
</dbReference>
<feature type="non-terminal residue" evidence="3">
    <location>
        <position position="273"/>
    </location>
</feature>
<evidence type="ECO:0000256" key="1">
    <source>
        <dbReference type="SAM" id="MobiDB-lite"/>
    </source>
</evidence>